<dbReference type="PRINTS" id="PR00458">
    <property type="entry name" value="PEROXIDASE"/>
</dbReference>
<dbReference type="InterPro" id="IPR033905">
    <property type="entry name" value="Secretory_peroxidase"/>
</dbReference>
<comment type="subcellular location">
    <subcellularLocation>
        <location evidence="17">Secreted</location>
    </subcellularLocation>
</comment>
<dbReference type="PROSITE" id="PS00436">
    <property type="entry name" value="PEROXIDASE_2"/>
    <property type="match status" value="1"/>
</dbReference>
<feature type="signal peptide" evidence="17">
    <location>
        <begin position="1"/>
        <end position="22"/>
    </location>
</feature>
<sequence>MAFFKNAICLAILVILIGNSSAQLSTGFYSTSCPNLFSTVKSAVQSAISKEARMGASLLRLFFHDCFVNGCDGSILLDDTSSFTGEKNANPNRNSATGFDVVDNIKSAVENVCPGVVSCADILAITARDSVVTLGGPTWNVKLGRRDSRTASQAAANNGIPPPTSNLNALISRFSALGLSSRDLVALSGLFSLPALLTFILLVFKLLDEGLQRSIRSGKDPGISFCKLTRYIYSFANPAGSHTIGQARCTSFRARIYNETNLDSSFARLRQRNCPRASGSGDNNLAPLDLQTPTNFDNDYFKNLVTQRGLLHSDQQLFSGGSTNSIVSTYANNPNNFQSDFASAMIKMGDISPLTGSNGEIRKNCRRIN</sequence>
<dbReference type="Proteomes" id="UP000594638">
    <property type="component" value="Unassembled WGS sequence"/>
</dbReference>
<feature type="chain" id="PRO_5035962506" description="Peroxidase" evidence="17">
    <location>
        <begin position="23"/>
        <end position="369"/>
    </location>
</feature>
<evidence type="ECO:0000256" key="5">
    <source>
        <dbReference type="ARBA" id="ARBA00022617"/>
    </source>
</evidence>
<keyword evidence="18" id="KW-1133">Transmembrane helix</keyword>
<feature type="disulfide bond" evidence="16">
    <location>
        <begin position="66"/>
        <end position="71"/>
    </location>
</feature>
<dbReference type="PRINTS" id="PR00461">
    <property type="entry name" value="PLPEROXIDASE"/>
</dbReference>
<dbReference type="Pfam" id="PF00141">
    <property type="entry name" value="peroxidase"/>
    <property type="match status" value="2"/>
</dbReference>
<dbReference type="GO" id="GO:0140825">
    <property type="term" value="F:lactoperoxidase activity"/>
    <property type="evidence" value="ECO:0007669"/>
    <property type="project" value="UniProtKB-EC"/>
</dbReference>
<feature type="binding site" evidence="14">
    <location>
        <position position="289"/>
    </location>
    <ligand>
        <name>Ca(2+)</name>
        <dbReference type="ChEBI" id="CHEBI:29108"/>
        <label>2</label>
    </ligand>
</feature>
<evidence type="ECO:0000256" key="18">
    <source>
        <dbReference type="SAM" id="Phobius"/>
    </source>
</evidence>
<comment type="cofactor">
    <cofactor evidence="14 17">
        <name>heme b</name>
        <dbReference type="ChEBI" id="CHEBI:60344"/>
    </cofactor>
    <text evidence="14 17">Binds 1 heme b (iron(II)-protoporphyrin IX) group per subunit.</text>
</comment>
<keyword evidence="5 17" id="KW-0349">Heme</keyword>
<feature type="binding site" evidence="14">
    <location>
        <position position="68"/>
    </location>
    <ligand>
        <name>Ca(2+)</name>
        <dbReference type="ChEBI" id="CHEBI:29108"/>
        <label>1</label>
    </ligand>
</feature>
<dbReference type="InterPro" id="IPR000823">
    <property type="entry name" value="Peroxidase_pln"/>
</dbReference>
<keyword evidence="21" id="KW-1185">Reference proteome</keyword>
<dbReference type="GO" id="GO:0046872">
    <property type="term" value="F:metal ion binding"/>
    <property type="evidence" value="ECO:0007669"/>
    <property type="project" value="UniProtKB-UniRule"/>
</dbReference>
<gene>
    <name evidence="20" type="ORF">OLEA9_A077409</name>
</gene>
<feature type="binding site" evidence="14">
    <location>
        <position position="297"/>
    </location>
    <ligand>
        <name>Ca(2+)</name>
        <dbReference type="ChEBI" id="CHEBI:29108"/>
        <label>2</label>
    </ligand>
</feature>
<evidence type="ECO:0000256" key="9">
    <source>
        <dbReference type="ARBA" id="ARBA00023004"/>
    </source>
</evidence>
<evidence type="ECO:0000256" key="16">
    <source>
        <dbReference type="PIRSR" id="PIRSR600823-5"/>
    </source>
</evidence>
<proteinExistence type="inferred from homology"/>
<organism evidence="20 21">
    <name type="scientific">Olea europaea subsp. europaea</name>
    <dbReference type="NCBI Taxonomy" id="158383"/>
    <lineage>
        <taxon>Eukaryota</taxon>
        <taxon>Viridiplantae</taxon>
        <taxon>Streptophyta</taxon>
        <taxon>Embryophyta</taxon>
        <taxon>Tracheophyta</taxon>
        <taxon>Spermatophyta</taxon>
        <taxon>Magnoliopsida</taxon>
        <taxon>eudicotyledons</taxon>
        <taxon>Gunneridae</taxon>
        <taxon>Pentapetalae</taxon>
        <taxon>asterids</taxon>
        <taxon>lamiids</taxon>
        <taxon>Lamiales</taxon>
        <taxon>Oleaceae</taxon>
        <taxon>Oleeae</taxon>
        <taxon>Olea</taxon>
    </lineage>
</organism>
<dbReference type="EMBL" id="CACTIH010009512">
    <property type="protein sequence ID" value="CAA3031986.1"/>
    <property type="molecule type" value="Genomic_DNA"/>
</dbReference>
<feature type="binding site" evidence="14">
    <location>
        <position position="70"/>
    </location>
    <ligand>
        <name>Ca(2+)</name>
        <dbReference type="ChEBI" id="CHEBI:29108"/>
        <label>1</label>
    </ligand>
</feature>
<evidence type="ECO:0000256" key="1">
    <source>
        <dbReference type="ARBA" id="ARBA00000189"/>
    </source>
</evidence>
<dbReference type="SUPFAM" id="SSF48113">
    <property type="entry name" value="Heme-dependent peroxidases"/>
    <property type="match status" value="2"/>
</dbReference>
<evidence type="ECO:0000259" key="19">
    <source>
        <dbReference type="PROSITE" id="PS50873"/>
    </source>
</evidence>
<feature type="binding site" evidence="14">
    <location>
        <position position="243"/>
    </location>
    <ligand>
        <name>Ca(2+)</name>
        <dbReference type="ChEBI" id="CHEBI:29108"/>
        <label>2</label>
    </ligand>
</feature>
<keyword evidence="17" id="KW-0376">Hydrogen peroxide</keyword>
<keyword evidence="18" id="KW-0812">Transmembrane</keyword>
<evidence type="ECO:0000256" key="6">
    <source>
        <dbReference type="ARBA" id="ARBA00022723"/>
    </source>
</evidence>
<dbReference type="GO" id="GO:0020037">
    <property type="term" value="F:heme binding"/>
    <property type="evidence" value="ECO:0007669"/>
    <property type="project" value="UniProtKB-UniRule"/>
</dbReference>
<evidence type="ECO:0000256" key="14">
    <source>
        <dbReference type="PIRSR" id="PIRSR600823-3"/>
    </source>
</evidence>
<keyword evidence="10 16" id="KW-1015">Disulfide bond</keyword>
<evidence type="ECO:0000256" key="8">
    <source>
        <dbReference type="ARBA" id="ARBA00023002"/>
    </source>
</evidence>
<dbReference type="Gene3D" id="1.10.420.10">
    <property type="entry name" value="Peroxidase, domain 2"/>
    <property type="match status" value="2"/>
</dbReference>
<dbReference type="Gene3D" id="1.10.520.10">
    <property type="match status" value="2"/>
</dbReference>
<feature type="active site" description="Proton acceptor" evidence="12">
    <location>
        <position position="64"/>
    </location>
</feature>
<feature type="disulfide bond" evidence="16">
    <location>
        <begin position="249"/>
        <end position="274"/>
    </location>
</feature>
<name>A0A8S0VKP1_OLEEU</name>
<keyword evidence="11" id="KW-0325">Glycoprotein</keyword>
<evidence type="ECO:0000256" key="7">
    <source>
        <dbReference type="ARBA" id="ARBA00022837"/>
    </source>
</evidence>
<comment type="caution">
    <text evidence="20">The sequence shown here is derived from an EMBL/GenBank/DDBJ whole genome shotgun (WGS) entry which is preliminary data.</text>
</comment>
<dbReference type="CDD" id="cd00693">
    <property type="entry name" value="secretory_peroxidase"/>
    <property type="match status" value="1"/>
</dbReference>
<evidence type="ECO:0000256" key="3">
    <source>
        <dbReference type="ARBA" id="ARBA00012313"/>
    </source>
</evidence>
<keyword evidence="17" id="KW-0964">Secreted</keyword>
<evidence type="ECO:0000256" key="4">
    <source>
        <dbReference type="ARBA" id="ARBA00022559"/>
    </source>
</evidence>
<feature type="binding site" evidence="14">
    <location>
        <position position="86"/>
    </location>
    <ligand>
        <name>Ca(2+)</name>
        <dbReference type="ChEBI" id="CHEBI:29108"/>
        <label>1</label>
    </ligand>
</feature>
<keyword evidence="4 17" id="KW-0575">Peroxidase</keyword>
<feature type="disulfide bond" evidence="16">
    <location>
        <begin position="33"/>
        <end position="113"/>
    </location>
</feature>
<keyword evidence="17" id="KW-0732">Signal</keyword>
<keyword evidence="7 14" id="KW-0106">Calcium</keyword>
<keyword evidence="6 14" id="KW-0479">Metal-binding</keyword>
<dbReference type="InterPro" id="IPR019794">
    <property type="entry name" value="Peroxidases_AS"/>
</dbReference>
<feature type="domain" description="Plant heme peroxidase family profile" evidence="19">
    <location>
        <begin position="23"/>
        <end position="369"/>
    </location>
</feature>
<evidence type="ECO:0000313" key="20">
    <source>
        <dbReference type="EMBL" id="CAA3031986.1"/>
    </source>
</evidence>
<feature type="binding site" evidence="13">
    <location>
        <position position="161"/>
    </location>
    <ligand>
        <name>substrate</name>
    </ligand>
</feature>
<dbReference type="InterPro" id="IPR010255">
    <property type="entry name" value="Haem_peroxidase_sf"/>
</dbReference>
<evidence type="ECO:0000256" key="12">
    <source>
        <dbReference type="PIRSR" id="PIRSR600823-1"/>
    </source>
</evidence>
<dbReference type="PANTHER" id="PTHR31388:SF24">
    <property type="entry name" value="PEROXIDASE 52"/>
    <property type="match status" value="1"/>
</dbReference>
<feature type="disulfide bond" evidence="16">
    <location>
        <begin position="119"/>
        <end position="365"/>
    </location>
</feature>
<dbReference type="InterPro" id="IPR002016">
    <property type="entry name" value="Haem_peroxidase"/>
</dbReference>
<accession>A0A8S0VKP1</accession>
<dbReference type="GO" id="GO:0006979">
    <property type="term" value="P:response to oxidative stress"/>
    <property type="evidence" value="ECO:0007669"/>
    <property type="project" value="UniProtKB-UniRule"/>
</dbReference>
<feature type="binding site" evidence="14">
    <location>
        <position position="74"/>
    </location>
    <ligand>
        <name>Ca(2+)</name>
        <dbReference type="ChEBI" id="CHEBI:29108"/>
        <label>1</label>
    </ligand>
</feature>
<comment type="similarity">
    <text evidence="17">Belongs to the peroxidase family. Classical plant (class III) peroxidase subfamily.</text>
</comment>
<evidence type="ECO:0000256" key="11">
    <source>
        <dbReference type="ARBA" id="ARBA00023180"/>
    </source>
</evidence>
<reference evidence="20 21" key="1">
    <citation type="submission" date="2019-12" db="EMBL/GenBank/DDBJ databases">
        <authorList>
            <person name="Alioto T."/>
            <person name="Alioto T."/>
            <person name="Gomez Garrido J."/>
        </authorList>
    </citation>
    <scope>NUCLEOTIDE SEQUENCE [LARGE SCALE GENOMIC DNA]</scope>
</reference>
<evidence type="ECO:0000313" key="21">
    <source>
        <dbReference type="Proteomes" id="UP000594638"/>
    </source>
</evidence>
<dbReference type="GO" id="GO:0042744">
    <property type="term" value="P:hydrogen peroxide catabolic process"/>
    <property type="evidence" value="ECO:0007669"/>
    <property type="project" value="UniProtKB-KW"/>
</dbReference>
<protein>
    <recommendedName>
        <fullName evidence="3 17">Peroxidase</fullName>
        <ecNumber evidence="3 17">1.11.1.7</ecNumber>
    </recommendedName>
</protein>
<keyword evidence="18" id="KW-0472">Membrane</keyword>
<evidence type="ECO:0000256" key="17">
    <source>
        <dbReference type="RuleBase" id="RU362060"/>
    </source>
</evidence>
<feature type="site" description="Transition state stabilizer" evidence="15">
    <location>
        <position position="60"/>
    </location>
</feature>
<comment type="cofactor">
    <cofactor evidence="14 17">
        <name>Ca(2+)</name>
        <dbReference type="ChEBI" id="CHEBI:29108"/>
    </cofactor>
    <text evidence="14 17">Binds 2 calcium ions per subunit.</text>
</comment>
<keyword evidence="9 14" id="KW-0408">Iron</keyword>
<dbReference type="FunFam" id="1.10.420.10:FF:000006">
    <property type="entry name" value="Peroxidase"/>
    <property type="match status" value="1"/>
</dbReference>
<dbReference type="PANTHER" id="PTHR31388">
    <property type="entry name" value="PEROXIDASE 72-RELATED"/>
    <property type="match status" value="1"/>
</dbReference>
<comment type="catalytic activity">
    <reaction evidence="1 17">
        <text>2 a phenolic donor + H2O2 = 2 a phenolic radical donor + 2 H2O</text>
        <dbReference type="Rhea" id="RHEA:56136"/>
        <dbReference type="ChEBI" id="CHEBI:15377"/>
        <dbReference type="ChEBI" id="CHEBI:16240"/>
        <dbReference type="ChEBI" id="CHEBI:139520"/>
        <dbReference type="ChEBI" id="CHEBI:139521"/>
        <dbReference type="EC" id="1.11.1.7"/>
    </reaction>
</comment>
<dbReference type="FunFam" id="1.10.520.10:FF:000001">
    <property type="entry name" value="Peroxidase"/>
    <property type="match status" value="1"/>
</dbReference>
<keyword evidence="8 17" id="KW-0560">Oxidoreductase</keyword>
<feature type="binding site" evidence="14">
    <location>
        <position position="72"/>
    </location>
    <ligand>
        <name>Ca(2+)</name>
        <dbReference type="ChEBI" id="CHEBI:29108"/>
        <label>1</label>
    </ligand>
</feature>
<evidence type="ECO:0000256" key="13">
    <source>
        <dbReference type="PIRSR" id="PIRSR600823-2"/>
    </source>
</evidence>
<feature type="binding site" evidence="14">
    <location>
        <position position="292"/>
    </location>
    <ligand>
        <name>Ca(2+)</name>
        <dbReference type="ChEBI" id="CHEBI:29108"/>
        <label>2</label>
    </ligand>
</feature>
<dbReference type="OrthoDB" id="2113341at2759"/>
<evidence type="ECO:0000256" key="15">
    <source>
        <dbReference type="PIRSR" id="PIRSR600823-4"/>
    </source>
</evidence>
<feature type="binding site" description="axial binding residue" evidence="14">
    <location>
        <position position="242"/>
    </location>
    <ligand>
        <name>heme b</name>
        <dbReference type="ChEBI" id="CHEBI:60344"/>
    </ligand>
    <ligandPart>
        <name>Fe</name>
        <dbReference type="ChEBI" id="CHEBI:18248"/>
    </ligandPart>
</feature>
<evidence type="ECO:0000256" key="10">
    <source>
        <dbReference type="ARBA" id="ARBA00023157"/>
    </source>
</evidence>
<comment type="function">
    <text evidence="2">Removal of H(2)O(2), oxidation of toxic reductants, biosynthesis and degradation of lignin, suberization, auxin catabolism, response to environmental stresses such as wounding, pathogen attack and oxidative stress. These functions might be dependent on each isozyme/isoform in each plant tissue.</text>
</comment>
<dbReference type="AlphaFoldDB" id="A0A8S0VKP1"/>
<dbReference type="Gramene" id="OE9A077409T1">
    <property type="protein sequence ID" value="OE9A077409C1"/>
    <property type="gene ID" value="OE9A077409"/>
</dbReference>
<feature type="binding site" evidence="14">
    <location>
        <position position="65"/>
    </location>
    <ligand>
        <name>Ca(2+)</name>
        <dbReference type="ChEBI" id="CHEBI:29108"/>
        <label>1</label>
    </ligand>
</feature>
<feature type="transmembrane region" description="Helical" evidence="18">
    <location>
        <begin position="184"/>
        <end position="207"/>
    </location>
</feature>
<dbReference type="EC" id="1.11.1.7" evidence="3 17"/>
<evidence type="ECO:0000256" key="2">
    <source>
        <dbReference type="ARBA" id="ARBA00002322"/>
    </source>
</evidence>
<dbReference type="PROSITE" id="PS50873">
    <property type="entry name" value="PEROXIDASE_4"/>
    <property type="match status" value="1"/>
</dbReference>
<dbReference type="GO" id="GO:0005576">
    <property type="term" value="C:extracellular region"/>
    <property type="evidence" value="ECO:0007669"/>
    <property type="project" value="UniProtKB-SubCell"/>
</dbReference>